<dbReference type="EMBL" id="CACVKT020006741">
    <property type="protein sequence ID" value="CAC5403302.1"/>
    <property type="molecule type" value="Genomic_DNA"/>
</dbReference>
<dbReference type="Proteomes" id="UP000507470">
    <property type="component" value="Unassembled WGS sequence"/>
</dbReference>
<dbReference type="SUPFAM" id="SSF56219">
    <property type="entry name" value="DNase I-like"/>
    <property type="match status" value="1"/>
</dbReference>
<evidence type="ECO:0000313" key="2">
    <source>
        <dbReference type="EMBL" id="CAC5403302.1"/>
    </source>
</evidence>
<evidence type="ECO:0008006" key="4">
    <source>
        <dbReference type="Google" id="ProtNLM"/>
    </source>
</evidence>
<feature type="region of interest" description="Disordered" evidence="1">
    <location>
        <begin position="181"/>
        <end position="204"/>
    </location>
</feature>
<evidence type="ECO:0000313" key="3">
    <source>
        <dbReference type="Proteomes" id="UP000507470"/>
    </source>
</evidence>
<dbReference type="OrthoDB" id="6178854at2759"/>
<dbReference type="InterPro" id="IPR036691">
    <property type="entry name" value="Endo/exonu/phosph_ase_sf"/>
</dbReference>
<proteinExistence type="predicted"/>
<reference evidence="2 3" key="1">
    <citation type="submission" date="2020-06" db="EMBL/GenBank/DDBJ databases">
        <authorList>
            <person name="Li R."/>
            <person name="Bekaert M."/>
        </authorList>
    </citation>
    <scope>NUCLEOTIDE SEQUENCE [LARGE SCALE GENOMIC DNA]</scope>
    <source>
        <strain evidence="3">wild</strain>
    </source>
</reference>
<name>A0A6J8D7J7_MYTCO</name>
<gene>
    <name evidence="2" type="ORF">MCOR_37206</name>
</gene>
<keyword evidence="3" id="KW-1185">Reference proteome</keyword>
<dbReference type="AlphaFoldDB" id="A0A6J8D7J7"/>
<evidence type="ECO:0000256" key="1">
    <source>
        <dbReference type="SAM" id="MobiDB-lite"/>
    </source>
</evidence>
<protein>
    <recommendedName>
        <fullName evidence="4">Endonuclease/exonuclease/phosphatase domain-containing protein</fullName>
    </recommendedName>
</protein>
<accession>A0A6J8D7J7</accession>
<organism evidence="2 3">
    <name type="scientific">Mytilus coruscus</name>
    <name type="common">Sea mussel</name>
    <dbReference type="NCBI Taxonomy" id="42192"/>
    <lineage>
        <taxon>Eukaryota</taxon>
        <taxon>Metazoa</taxon>
        <taxon>Spiralia</taxon>
        <taxon>Lophotrochozoa</taxon>
        <taxon>Mollusca</taxon>
        <taxon>Bivalvia</taxon>
        <taxon>Autobranchia</taxon>
        <taxon>Pteriomorphia</taxon>
        <taxon>Mytilida</taxon>
        <taxon>Mytiloidea</taxon>
        <taxon>Mytilidae</taxon>
        <taxon>Mytilinae</taxon>
        <taxon>Mytilus</taxon>
    </lineage>
</organism>
<sequence>MRISLTQRIDSLEKIISIEITQLIEEKVKVEIDQVRQDCNDQLDKFKDQIKGLEAKVSTQVKSYSDVVKQNNCNLIILRDGLNLRDVFNESVSRKKSHNSKPGVIIAAVSNGDQKRELMKAKRNLKDVHKFKDVYIDNDMSYSKRRNEANFRTLIRALKQDNQAFTMNGGRIVKVQHNNQSSVASGKSGEGKQNEFNGRNVHRNGETTVNDKDTTVVEIAEEVDAEEGVNNKISVDGYTWFGHNRIGIHIRAKAGSGGVGFFVRNDLMELFNVIVVDDSIDGICWLKFEDNLNLENIFYACVVYLPPENSTRAVNVFEFLESPMTQMYTISNGNQFYLCGDFNSRCGDLYDFVEGVDTLPERQVVDYKTNKYGSIFCELFFKTKYDLGKIPDDWLSSESFISDIDRILCILEESEANQCDIDKTYESFINSIKSEMSEKIPNKIIHINTGSSNKHRRIKKPWWSTELTELWNEVCKSENMYLKTKSRHSKMQLRHLYCQNRKFFDKNVQQAKRRYWYKLQDDLTSSCDHPKEFWRKIGKIGIGAERQRNIPMEIQLDDGSVSTDLISVLNKWKNDFSSMLNVENCVLPSETVNARDQDKCDYLLDCEITSEEIFKKG</sequence>